<evidence type="ECO:0000313" key="4">
    <source>
        <dbReference type="Proteomes" id="UP001497382"/>
    </source>
</evidence>
<sequence length="593" mass="69948">MLSRFFFIKLYYYFYYNYYLKTITDISISHKLRFISKMKNSTFLSCDGVPWQATVLCLSVNFKDKLQAAIQEPEIIHENAPKKLTEEAIYLIYVMLIFAGLAVLGSSVTAYEFFFQEKLRKFESRKRGYKENTSELAIAVLKEKKLSESHGFLENCKSFLKCFCILKNGGKILSTTSPEGQIDCFQGMRFLGNVWVIVFHTLYSIMGFLRNVEEARPFLDWRAFQIILNGGFSVDVFFAISGFLNAKAFFIKYRSKRNISWFYFYFKRFVRLTPVYMLVLAFNTTLLSYTGTGILWPTYNTNPICQKYWWWYLLYINNFEESAKSCLAFCWYTGADMQLYIISPLFMVPLIRWPRLGYTLIFASIIGSSITSFLLTYQYNLMDGFSRIEFHLDDLTNYTFKYWEYSDKVYIKPYARAIPYLVAILLADYLHRRNHNNENGAKRHSSITLCCGWIVMAIFMWICFFSLYKKEEILIVTAIYNGIKHLLFSCGLAWVIYLILTGQLEFLNKCLSWKFFFPLSRLSYCAYLIHPLILIRLSLQSQDFMDLNYTSMIWLYSYVFIFTYCVSFIASVLFEIPVLNLSDWFSKKKTKQS</sequence>
<evidence type="ECO:0000313" key="3">
    <source>
        <dbReference type="EMBL" id="CAL1280532.1"/>
    </source>
</evidence>
<dbReference type="EMBL" id="CAXIEN010000133">
    <property type="protein sequence ID" value="CAL1280532.1"/>
    <property type="molecule type" value="Genomic_DNA"/>
</dbReference>
<feature type="transmembrane region" description="Helical" evidence="1">
    <location>
        <begin position="221"/>
        <end position="248"/>
    </location>
</feature>
<feature type="transmembrane region" description="Helical" evidence="1">
    <location>
        <begin position="90"/>
        <end position="115"/>
    </location>
</feature>
<reference evidence="3 4" key="1">
    <citation type="submission" date="2024-04" db="EMBL/GenBank/DDBJ databases">
        <authorList>
            <person name="Rising A."/>
            <person name="Reimegard J."/>
            <person name="Sonavane S."/>
            <person name="Akerstrom W."/>
            <person name="Nylinder S."/>
            <person name="Hedman E."/>
            <person name="Kallberg Y."/>
        </authorList>
    </citation>
    <scope>NUCLEOTIDE SEQUENCE [LARGE SCALE GENOMIC DNA]</scope>
</reference>
<keyword evidence="1" id="KW-0472">Membrane</keyword>
<dbReference type="PANTHER" id="PTHR11161">
    <property type="entry name" value="O-ACYLTRANSFERASE"/>
    <property type="match status" value="1"/>
</dbReference>
<comment type="caution">
    <text evidence="3">The sequence shown here is derived from an EMBL/GenBank/DDBJ whole genome shotgun (WGS) entry which is preliminary data.</text>
</comment>
<feature type="transmembrane region" description="Helical" evidence="1">
    <location>
        <begin position="521"/>
        <end position="539"/>
    </location>
</feature>
<evidence type="ECO:0000256" key="1">
    <source>
        <dbReference type="SAM" id="Phobius"/>
    </source>
</evidence>
<accession>A0AAV2AA22</accession>
<feature type="transmembrane region" description="Helical" evidence="1">
    <location>
        <begin position="269"/>
        <end position="289"/>
    </location>
</feature>
<evidence type="ECO:0000259" key="2">
    <source>
        <dbReference type="Pfam" id="PF01757"/>
    </source>
</evidence>
<dbReference type="Pfam" id="PF01757">
    <property type="entry name" value="Acyl_transf_3"/>
    <property type="match status" value="1"/>
</dbReference>
<feature type="transmembrane region" description="Helical" evidence="1">
    <location>
        <begin position="473"/>
        <end position="500"/>
    </location>
</feature>
<dbReference type="InterPro" id="IPR002656">
    <property type="entry name" value="Acyl_transf_3_dom"/>
</dbReference>
<dbReference type="GO" id="GO:0016747">
    <property type="term" value="F:acyltransferase activity, transferring groups other than amino-acyl groups"/>
    <property type="evidence" value="ECO:0007669"/>
    <property type="project" value="InterPro"/>
</dbReference>
<dbReference type="InterPro" id="IPR052728">
    <property type="entry name" value="O2_lipid_transport_reg"/>
</dbReference>
<keyword evidence="4" id="KW-1185">Reference proteome</keyword>
<keyword evidence="1" id="KW-1133">Transmembrane helix</keyword>
<protein>
    <recommendedName>
        <fullName evidence="2">Acyltransferase 3 domain-containing protein</fullName>
    </recommendedName>
</protein>
<name>A0AAV2AA22_9ARAC</name>
<feature type="transmembrane region" description="Helical" evidence="1">
    <location>
        <begin position="447"/>
        <end position="467"/>
    </location>
</feature>
<dbReference type="PANTHER" id="PTHR11161:SF0">
    <property type="entry name" value="O-ACYLTRANSFERASE LIKE PROTEIN"/>
    <property type="match status" value="1"/>
</dbReference>
<keyword evidence="1" id="KW-0812">Transmembrane</keyword>
<dbReference type="Proteomes" id="UP001497382">
    <property type="component" value="Unassembled WGS sequence"/>
</dbReference>
<dbReference type="AlphaFoldDB" id="A0AAV2AA22"/>
<feature type="transmembrane region" description="Helical" evidence="1">
    <location>
        <begin position="409"/>
        <end position="427"/>
    </location>
</feature>
<feature type="transmembrane region" description="Helical" evidence="1">
    <location>
        <begin position="559"/>
        <end position="581"/>
    </location>
</feature>
<feature type="transmembrane region" description="Helical" evidence="1">
    <location>
        <begin position="356"/>
        <end position="377"/>
    </location>
</feature>
<feature type="domain" description="Acyltransferase 3" evidence="2">
    <location>
        <begin position="185"/>
        <end position="571"/>
    </location>
</feature>
<feature type="transmembrane region" description="Helical" evidence="1">
    <location>
        <begin position="190"/>
        <end position="209"/>
    </location>
</feature>
<gene>
    <name evidence="3" type="ORF">LARSCL_LOCUS11028</name>
</gene>
<organism evidence="3 4">
    <name type="scientific">Larinioides sclopetarius</name>
    <dbReference type="NCBI Taxonomy" id="280406"/>
    <lineage>
        <taxon>Eukaryota</taxon>
        <taxon>Metazoa</taxon>
        <taxon>Ecdysozoa</taxon>
        <taxon>Arthropoda</taxon>
        <taxon>Chelicerata</taxon>
        <taxon>Arachnida</taxon>
        <taxon>Araneae</taxon>
        <taxon>Araneomorphae</taxon>
        <taxon>Entelegynae</taxon>
        <taxon>Araneoidea</taxon>
        <taxon>Araneidae</taxon>
        <taxon>Larinioides</taxon>
    </lineage>
</organism>
<proteinExistence type="predicted"/>